<comment type="similarity">
    <text evidence="2">Belongs to the outer membrane factor (OMF) (TC 1.B.17) family.</text>
</comment>
<dbReference type="SUPFAM" id="SSF56954">
    <property type="entry name" value="Outer membrane efflux proteins (OEP)"/>
    <property type="match status" value="1"/>
</dbReference>
<dbReference type="AlphaFoldDB" id="A0A2T7UDL4"/>
<evidence type="ECO:0000313" key="9">
    <source>
        <dbReference type="EMBL" id="PVE42754.1"/>
    </source>
</evidence>
<evidence type="ECO:0000256" key="7">
    <source>
        <dbReference type="ARBA" id="ARBA00023237"/>
    </source>
</evidence>
<evidence type="ECO:0000256" key="8">
    <source>
        <dbReference type="SAM" id="SignalP"/>
    </source>
</evidence>
<feature type="signal peptide" evidence="8">
    <location>
        <begin position="1"/>
        <end position="27"/>
    </location>
</feature>
<dbReference type="EMBL" id="LFYT02000011">
    <property type="protein sequence ID" value="PVE42754.1"/>
    <property type="molecule type" value="Genomic_DNA"/>
</dbReference>
<comment type="subcellular location">
    <subcellularLocation>
        <location evidence="1">Cell outer membrane</location>
    </subcellularLocation>
</comment>
<gene>
    <name evidence="9" type="ORF">H663_010695</name>
</gene>
<dbReference type="STRING" id="1293045.H663_08205"/>
<dbReference type="PANTHER" id="PTHR30026">
    <property type="entry name" value="OUTER MEMBRANE PROTEIN TOLC"/>
    <property type="match status" value="1"/>
</dbReference>
<feature type="chain" id="PRO_5015537540" evidence="8">
    <location>
        <begin position="28"/>
        <end position="460"/>
    </location>
</feature>
<dbReference type="GO" id="GO:0015562">
    <property type="term" value="F:efflux transmembrane transporter activity"/>
    <property type="evidence" value="ECO:0007669"/>
    <property type="project" value="InterPro"/>
</dbReference>
<dbReference type="RefSeq" id="WP_053172005.1">
    <property type="nucleotide sequence ID" value="NZ_LFYT02000011.1"/>
</dbReference>
<dbReference type="GO" id="GO:0009279">
    <property type="term" value="C:cell outer membrane"/>
    <property type="evidence" value="ECO:0007669"/>
    <property type="project" value="UniProtKB-SubCell"/>
</dbReference>
<sequence length="460" mass="49499">MRSPLFKPRPLSGWVLAALLAAPSAQALDLLQTWEQARQHDPQMQVVAATRSSVQAFEDQAKALWRPVLMGSATVGGMSADTRTQGAQFSMGGPPMSGNFATSANAATSTRWSLQAKQPLYSPERQAQQAQLHTAAGVAELRADLAQQQFMLLTVQRYFNLLLAERQQQVLKNQHAAVSRSLTEVQDRYALGDLPVTDTHEATARAAGLQAQLLAADSEVHMARSVLADSTRLSADALKLQAPKTETEVSAVPSLEQVLAQVQQANTGLLLKKAQHDVARQELKKHARSGGVTLDLVASVGRDRLSGEGDFGTSSNTQSQQMLGLSLNVPLYTGGWRSAKLQEALSAQAQAAAEADMALQQAQQQARSVWLALQTGPARLSAMQAAWKASTARLDATRLGRQVGDRTTLELLQAENDAAQTELAWLRAQTDLLSTRIQLDALTGSLSVHSLQTLNAQLQP</sequence>
<keyword evidence="3" id="KW-0813">Transport</keyword>
<evidence type="ECO:0000256" key="4">
    <source>
        <dbReference type="ARBA" id="ARBA00022452"/>
    </source>
</evidence>
<keyword evidence="5" id="KW-0812">Transmembrane</keyword>
<evidence type="ECO:0000256" key="5">
    <source>
        <dbReference type="ARBA" id="ARBA00022692"/>
    </source>
</evidence>
<evidence type="ECO:0000256" key="3">
    <source>
        <dbReference type="ARBA" id="ARBA00022448"/>
    </source>
</evidence>
<evidence type="ECO:0000256" key="2">
    <source>
        <dbReference type="ARBA" id="ARBA00007613"/>
    </source>
</evidence>
<dbReference type="Proteomes" id="UP000037507">
    <property type="component" value="Unassembled WGS sequence"/>
</dbReference>
<dbReference type="InterPro" id="IPR051906">
    <property type="entry name" value="TolC-like"/>
</dbReference>
<proteinExistence type="inferred from homology"/>
<evidence type="ECO:0000256" key="1">
    <source>
        <dbReference type="ARBA" id="ARBA00004442"/>
    </source>
</evidence>
<keyword evidence="7" id="KW-0998">Cell outer membrane</keyword>
<comment type="caution">
    <text evidence="9">The sequence shown here is derived from an EMBL/GenBank/DDBJ whole genome shotgun (WGS) entry which is preliminary data.</text>
</comment>
<organism evidence="9 10">
    <name type="scientific">Limnohabitans planktonicus II-D5</name>
    <dbReference type="NCBI Taxonomy" id="1293045"/>
    <lineage>
        <taxon>Bacteria</taxon>
        <taxon>Pseudomonadati</taxon>
        <taxon>Pseudomonadota</taxon>
        <taxon>Betaproteobacteria</taxon>
        <taxon>Burkholderiales</taxon>
        <taxon>Comamonadaceae</taxon>
        <taxon>Limnohabitans</taxon>
    </lineage>
</organism>
<keyword evidence="6" id="KW-0472">Membrane</keyword>
<dbReference type="Pfam" id="PF02321">
    <property type="entry name" value="OEP"/>
    <property type="match status" value="2"/>
</dbReference>
<keyword evidence="8" id="KW-0732">Signal</keyword>
<dbReference type="GO" id="GO:1990281">
    <property type="term" value="C:efflux pump complex"/>
    <property type="evidence" value="ECO:0007669"/>
    <property type="project" value="TreeGrafter"/>
</dbReference>
<evidence type="ECO:0000313" key="10">
    <source>
        <dbReference type="Proteomes" id="UP000037507"/>
    </source>
</evidence>
<evidence type="ECO:0000256" key="6">
    <source>
        <dbReference type="ARBA" id="ARBA00023136"/>
    </source>
</evidence>
<protein>
    <submittedName>
        <fullName evidence="9">Transporter</fullName>
    </submittedName>
</protein>
<dbReference type="InterPro" id="IPR003423">
    <property type="entry name" value="OMP_efflux"/>
</dbReference>
<dbReference type="Gene3D" id="1.20.1600.10">
    <property type="entry name" value="Outer membrane efflux proteins (OEP)"/>
    <property type="match status" value="1"/>
</dbReference>
<accession>A0A2T7UDL4</accession>
<dbReference type="PANTHER" id="PTHR30026:SF20">
    <property type="entry name" value="OUTER MEMBRANE PROTEIN TOLC"/>
    <property type="match status" value="1"/>
</dbReference>
<dbReference type="OrthoDB" id="9813458at2"/>
<name>A0A2T7UDL4_9BURK</name>
<keyword evidence="10" id="KW-1185">Reference proteome</keyword>
<reference evidence="9" key="1">
    <citation type="submission" date="2017-04" db="EMBL/GenBank/DDBJ databases">
        <title>Unexpected and diverse lifestyles within the genus Limnohabitans.</title>
        <authorList>
            <person name="Kasalicky V."/>
            <person name="Mehrshad M."/>
            <person name="Andrei S.-A."/>
            <person name="Salcher M."/>
            <person name="Kratochvilova H."/>
            <person name="Simek K."/>
            <person name="Ghai R."/>
        </authorList>
    </citation>
    <scope>NUCLEOTIDE SEQUENCE [LARGE SCALE GENOMIC DNA]</scope>
    <source>
        <strain evidence="9">II-D5</strain>
    </source>
</reference>
<dbReference type="GO" id="GO:0015288">
    <property type="term" value="F:porin activity"/>
    <property type="evidence" value="ECO:0007669"/>
    <property type="project" value="TreeGrafter"/>
</dbReference>
<keyword evidence="4" id="KW-1134">Transmembrane beta strand</keyword>